<evidence type="ECO:0000256" key="1">
    <source>
        <dbReference type="ARBA" id="ARBA00022729"/>
    </source>
</evidence>
<comment type="caution">
    <text evidence="4">The sequence shown here is derived from an EMBL/GenBank/DDBJ whole genome shotgun (WGS) entry which is preliminary data.</text>
</comment>
<dbReference type="GO" id="GO:0004857">
    <property type="term" value="F:enzyme inhibitor activity"/>
    <property type="evidence" value="ECO:0007669"/>
    <property type="project" value="InterPro"/>
</dbReference>
<evidence type="ECO:0000313" key="5">
    <source>
        <dbReference type="Proteomes" id="UP000436088"/>
    </source>
</evidence>
<dbReference type="SUPFAM" id="SSF101148">
    <property type="entry name" value="Plant invertase/pectin methylesterase inhibitor"/>
    <property type="match status" value="1"/>
</dbReference>
<proteinExistence type="inferred from homology"/>
<dbReference type="Pfam" id="PF04043">
    <property type="entry name" value="PMEI"/>
    <property type="match status" value="1"/>
</dbReference>
<dbReference type="NCBIfam" id="TIGR01614">
    <property type="entry name" value="PME_inhib"/>
    <property type="match status" value="1"/>
</dbReference>
<dbReference type="AlphaFoldDB" id="A0A6A3C4E0"/>
<dbReference type="OrthoDB" id="988031at2759"/>
<keyword evidence="5" id="KW-1185">Reference proteome</keyword>
<dbReference type="Gene3D" id="1.20.140.40">
    <property type="entry name" value="Invertase/pectin methylesterase inhibitor family protein"/>
    <property type="match status" value="1"/>
</dbReference>
<evidence type="ECO:0000313" key="4">
    <source>
        <dbReference type="EMBL" id="KAE8723217.1"/>
    </source>
</evidence>
<dbReference type="InterPro" id="IPR035513">
    <property type="entry name" value="Invertase/methylesterase_inhib"/>
</dbReference>
<evidence type="ECO:0000256" key="2">
    <source>
        <dbReference type="ARBA" id="ARBA00038471"/>
    </source>
</evidence>
<sequence length="157" mass="17097">MPASNPPGLDIICGAIKLPVDCMKLISPFVNRSITIEPLSIAKVGIQVSTDMSKQAIDTATRFMDDPKSSASLKEAMSTCLENYQDIPDDNDLALQALDKCNTNEAAIKLSSSLTSVATCLDGNQQMRITSPMRDMETELERLLQITLTIVSDLVKF</sequence>
<dbReference type="PANTHER" id="PTHR31080:SF107">
    <property type="entry name" value="PECTINESTERASE INHIBITOR DOMAIN-CONTAINING PROTEIN"/>
    <property type="match status" value="1"/>
</dbReference>
<gene>
    <name evidence="4" type="ORF">F3Y22_tig00012523pilonHSYRG00026</name>
</gene>
<dbReference type="SMART" id="SM00856">
    <property type="entry name" value="PMEI"/>
    <property type="match status" value="1"/>
</dbReference>
<organism evidence="4 5">
    <name type="scientific">Hibiscus syriacus</name>
    <name type="common">Rose of Sharon</name>
    <dbReference type="NCBI Taxonomy" id="106335"/>
    <lineage>
        <taxon>Eukaryota</taxon>
        <taxon>Viridiplantae</taxon>
        <taxon>Streptophyta</taxon>
        <taxon>Embryophyta</taxon>
        <taxon>Tracheophyta</taxon>
        <taxon>Spermatophyta</taxon>
        <taxon>Magnoliopsida</taxon>
        <taxon>eudicotyledons</taxon>
        <taxon>Gunneridae</taxon>
        <taxon>Pentapetalae</taxon>
        <taxon>rosids</taxon>
        <taxon>malvids</taxon>
        <taxon>Malvales</taxon>
        <taxon>Malvaceae</taxon>
        <taxon>Malvoideae</taxon>
        <taxon>Hibiscus</taxon>
    </lineage>
</organism>
<dbReference type="PANTHER" id="PTHR31080">
    <property type="entry name" value="PECTINESTERASE INHIBITOR-LIKE"/>
    <property type="match status" value="1"/>
</dbReference>
<feature type="domain" description="Pectinesterase inhibitor" evidence="3">
    <location>
        <begin position="4"/>
        <end position="150"/>
    </location>
</feature>
<comment type="similarity">
    <text evidence="2">Belongs to the PMEI family.</text>
</comment>
<dbReference type="Proteomes" id="UP000436088">
    <property type="component" value="Unassembled WGS sequence"/>
</dbReference>
<dbReference type="EMBL" id="VEPZ02000534">
    <property type="protein sequence ID" value="KAE8723217.1"/>
    <property type="molecule type" value="Genomic_DNA"/>
</dbReference>
<accession>A0A6A3C4E0</accession>
<name>A0A6A3C4E0_HIBSY</name>
<keyword evidence="1" id="KW-0732">Signal</keyword>
<dbReference type="InterPro" id="IPR006501">
    <property type="entry name" value="Pectinesterase_inhib_dom"/>
</dbReference>
<reference evidence="4" key="1">
    <citation type="submission" date="2019-09" db="EMBL/GenBank/DDBJ databases">
        <title>Draft genome information of white flower Hibiscus syriacus.</title>
        <authorList>
            <person name="Kim Y.-M."/>
        </authorList>
    </citation>
    <scope>NUCLEOTIDE SEQUENCE [LARGE SCALE GENOMIC DNA]</scope>
    <source>
        <strain evidence="4">YM2019G1</strain>
    </source>
</reference>
<protein>
    <recommendedName>
        <fullName evidence="3">Pectinesterase inhibitor domain-containing protein</fullName>
    </recommendedName>
</protein>
<dbReference type="InterPro" id="IPR051955">
    <property type="entry name" value="PME_Inhibitor"/>
</dbReference>
<dbReference type="CDD" id="cd15800">
    <property type="entry name" value="PMEI-like_2"/>
    <property type="match status" value="1"/>
</dbReference>
<evidence type="ECO:0000259" key="3">
    <source>
        <dbReference type="SMART" id="SM00856"/>
    </source>
</evidence>